<dbReference type="Proteomes" id="UP001165583">
    <property type="component" value="Unassembled WGS sequence"/>
</dbReference>
<name>A0ABT2HZU3_9SPHN</name>
<organism evidence="1 2">
    <name type="scientific">Novosphingobium mangrovi</name>
    <name type="common">ex Huang et al. 2023</name>
    <dbReference type="NCBI Taxonomy" id="2976432"/>
    <lineage>
        <taxon>Bacteria</taxon>
        <taxon>Pseudomonadati</taxon>
        <taxon>Pseudomonadota</taxon>
        <taxon>Alphaproteobacteria</taxon>
        <taxon>Sphingomonadales</taxon>
        <taxon>Sphingomonadaceae</taxon>
        <taxon>Novosphingobium</taxon>
    </lineage>
</organism>
<sequence length="161" mass="17455">MSQDLSQSANLPFSQYPKPQDGLFSRVVCDAFEELPPGSNLSLGWQDPARVAYHCGTRRNVFHDYSASANGAVVADDDISQYDCVRAYIHIVPNAGDLWAVGGVLHADRHAVAQVNIGTDFRVAVHHKPVSVVDGCLGAQAAFPMKLYADDPLGIEFVEND</sequence>
<reference evidence="1" key="1">
    <citation type="submission" date="2022-09" db="EMBL/GenBank/DDBJ databases">
        <title>Novosphingobium sp. Nov., a polycyclic aromatic hydrocarbon-degrading bacterium isolated form mangrove sediments in HongKong.</title>
        <authorList>
            <person name="Hu Z."/>
        </authorList>
    </citation>
    <scope>NUCLEOTIDE SEQUENCE</scope>
    <source>
        <strain evidence="1">HK4-1</strain>
    </source>
</reference>
<dbReference type="EMBL" id="JANZXA010000001">
    <property type="protein sequence ID" value="MCT2398070.1"/>
    <property type="molecule type" value="Genomic_DNA"/>
</dbReference>
<evidence type="ECO:0000313" key="1">
    <source>
        <dbReference type="EMBL" id="MCT2398070.1"/>
    </source>
</evidence>
<evidence type="ECO:0000313" key="2">
    <source>
        <dbReference type="Proteomes" id="UP001165583"/>
    </source>
</evidence>
<proteinExistence type="predicted"/>
<protein>
    <submittedName>
        <fullName evidence="1">Uncharacterized protein</fullName>
    </submittedName>
</protein>
<gene>
    <name evidence="1" type="ORF">NZK81_00765</name>
</gene>
<keyword evidence="2" id="KW-1185">Reference proteome</keyword>
<accession>A0ABT2HZU3</accession>
<comment type="caution">
    <text evidence="1">The sequence shown here is derived from an EMBL/GenBank/DDBJ whole genome shotgun (WGS) entry which is preliminary data.</text>
</comment>